<keyword evidence="2" id="KW-1185">Reference proteome</keyword>
<evidence type="ECO:0000313" key="2">
    <source>
        <dbReference type="Proteomes" id="UP000067625"/>
    </source>
</evidence>
<reference evidence="1 2" key="2">
    <citation type="journal article" date="2016" name="Int. J. Syst. Evol. Microbiol.">
        <title>Bacillus gobiensis sp. nov., isolated from a soil sample.</title>
        <authorList>
            <person name="Liu B."/>
            <person name="Liu G.H."/>
            <person name="Cetin S."/>
            <person name="Schumann P."/>
            <person name="Pan Z.Z."/>
            <person name="Chen Q.Q."/>
        </authorList>
    </citation>
    <scope>NUCLEOTIDE SEQUENCE [LARGE SCALE GENOMIC DNA]</scope>
    <source>
        <strain evidence="1 2">FJAT-4402</strain>
    </source>
</reference>
<dbReference type="EMBL" id="CP012600">
    <property type="protein sequence ID" value="ALC81294.1"/>
    <property type="molecule type" value="Genomic_DNA"/>
</dbReference>
<accession>A0A0M5JBG3</accession>
<reference evidence="2" key="1">
    <citation type="submission" date="2015-08" db="EMBL/GenBank/DDBJ databases">
        <title>Genome sequencing project for genomic taxonomy and phylogenomics of Bacillus-like bacteria.</title>
        <authorList>
            <person name="Liu B."/>
            <person name="Wang J."/>
            <person name="Zhu Y."/>
            <person name="Liu G."/>
            <person name="Chen Q."/>
            <person name="Chen Z."/>
            <person name="Lan J."/>
            <person name="Che J."/>
            <person name="Ge C."/>
            <person name="Shi H."/>
            <person name="Pan Z."/>
            <person name="Liu X."/>
        </authorList>
    </citation>
    <scope>NUCLEOTIDE SEQUENCE [LARGE SCALE GENOMIC DNA]</scope>
    <source>
        <strain evidence="2">FJAT-4402</strain>
    </source>
</reference>
<name>A0A0M5JBG3_9BACI</name>
<dbReference type="Proteomes" id="UP000067625">
    <property type="component" value="Chromosome"/>
</dbReference>
<dbReference type="AlphaFoldDB" id="A0A0M5JBG3"/>
<protein>
    <recommendedName>
        <fullName evidence="3">Antiporter</fullName>
    </recommendedName>
</protein>
<evidence type="ECO:0008006" key="3">
    <source>
        <dbReference type="Google" id="ProtNLM"/>
    </source>
</evidence>
<organism evidence="1 2">
    <name type="scientific">Bacillus gobiensis</name>
    <dbReference type="NCBI Taxonomy" id="1441095"/>
    <lineage>
        <taxon>Bacteria</taxon>
        <taxon>Bacillati</taxon>
        <taxon>Bacillota</taxon>
        <taxon>Bacilli</taxon>
        <taxon>Bacillales</taxon>
        <taxon>Bacillaceae</taxon>
        <taxon>Bacillus</taxon>
    </lineage>
</organism>
<evidence type="ECO:0000313" key="1">
    <source>
        <dbReference type="EMBL" id="ALC81294.1"/>
    </source>
</evidence>
<dbReference type="PATRIC" id="fig|1441095.3.peg.1454"/>
<dbReference type="InterPro" id="IPR040983">
    <property type="entry name" value="Bact_RF_family5"/>
</dbReference>
<dbReference type="Pfam" id="PF18846">
    <property type="entry name" value="baeRF_family5"/>
    <property type="match status" value="1"/>
</dbReference>
<proteinExistence type="predicted"/>
<sequence>MNMNKVLQKLRSCQLQSPDRMLTMYLNTDSRDPDQQGGEWKIALKNGLTRINEYLEASSEDEHSRFNKIKDRIDQYIQELGKNMPRSLVIFASIDSQIWHCFQLQIPVETSFYWEERAMVSQLEKIYDAYPSIGVILTQQNEVKILDTSLGEINDIEHYLFDLESETWRKRDDQKKVQVTTGGAEKTPQKDIFKEREKDIQKRLYKSLGSKLDKKAADRKWKKIIIAGDKKTAEFIKSSMNKSIDEMIQKNLLNEKESKVAEELLLKE</sequence>
<dbReference type="OrthoDB" id="5241360at2"/>
<gene>
    <name evidence="1" type="ORF">AM592_06585</name>
</gene>
<dbReference type="STRING" id="1441095.AM592_06585"/>